<feature type="transmembrane region" description="Helical" evidence="8">
    <location>
        <begin position="354"/>
        <end position="387"/>
    </location>
</feature>
<dbReference type="Proteomes" id="UP000675880">
    <property type="component" value="Unassembled WGS sequence"/>
</dbReference>
<evidence type="ECO:0000256" key="5">
    <source>
        <dbReference type="ARBA" id="ARBA00022692"/>
    </source>
</evidence>
<dbReference type="SUPFAM" id="SSF82866">
    <property type="entry name" value="Multidrug efflux transporter AcrB transmembrane domain"/>
    <property type="match status" value="2"/>
</dbReference>
<evidence type="ECO:0000256" key="4">
    <source>
        <dbReference type="ARBA" id="ARBA00022475"/>
    </source>
</evidence>
<keyword evidence="10" id="KW-1185">Reference proteome</keyword>
<dbReference type="Gene3D" id="1.20.1640.10">
    <property type="entry name" value="Multidrug efflux transporter AcrB transmembrane domain"/>
    <property type="match status" value="2"/>
</dbReference>
<evidence type="ECO:0000256" key="2">
    <source>
        <dbReference type="ARBA" id="ARBA00010942"/>
    </source>
</evidence>
<dbReference type="Gene3D" id="3.30.2090.10">
    <property type="entry name" value="Multidrug efflux transporter AcrB TolC docking domain, DN and DC subdomains"/>
    <property type="match status" value="2"/>
</dbReference>
<gene>
    <name evidence="9" type="primary">czcA</name>
    <name evidence="9" type="ORF">NSPZN2_130067</name>
</gene>
<keyword evidence="4" id="KW-1003">Cell membrane</keyword>
<dbReference type="Gene3D" id="3.30.70.1440">
    <property type="entry name" value="Multidrug efflux transporter AcrB pore domain"/>
    <property type="match status" value="1"/>
</dbReference>
<evidence type="ECO:0000256" key="8">
    <source>
        <dbReference type="SAM" id="Phobius"/>
    </source>
</evidence>
<dbReference type="InterPro" id="IPR001036">
    <property type="entry name" value="Acrflvin-R"/>
</dbReference>
<feature type="transmembrane region" description="Helical" evidence="8">
    <location>
        <begin position="448"/>
        <end position="468"/>
    </location>
</feature>
<accession>A0ABM8R9F5</accession>
<sequence length="1039" mass="113395">MIDALIALSLRRWPLILILAGLLAAAGVVAFRQLPIDAFPDVTNIQVQILTDGPGLSPIEVERFVTIPLELQMTGLPDLTEIRSLSKFALSQITVVFKDHVDLSRARQLVLERLLEAKAILPPGVEPVMAPVTTGLGEIYQYYLDSPSVNAEDPEALEVALTEQRVLQDWVLRPLIKTVPGVIDVNALGGFVKQYQVIVEPAKLRKYNLTLDQVFEAVAQNNANAGGNVVDRHGERSIVRGLGLVRNIADIEDIVVKENGGTPVYVHNLGEVRIGHAIRHGAAVLNGDREVVAGIVLMYRGANARQVVEAVKAKVEAIHRGGILPGGLKLVPFYDRSELVTAALDTVRQALLGGILLVGLVLFVTIGNVRSALIVTATLILTPLLTFRIMQDLDLSANLMSLGGLAIAIGMVVDGSIVVVENVYRHLSEPGSSPTTRWDLVLQASKEVARPIAFALLIIIVVFLPLVLLEGMEGRLFAPLAYTVMIALLVSLALSLTVTPVLCALGLTGGEQQEALLIRWAKTAYEPLLRWTLTHRRLVLAGALLQFGVTLALVPYLGREFVPVLEEGALTPLIIRLPRVSLPESIELEKRALRALREFPEVRLAVGKIGRSEIGNEPQEANESDPVVLLHPRDTWTTTRTKAELVDTMRRRLAEIPGMSFMMSQPIQQRVDELISGVRTEFAIKLFGDDLDVLKERADQIAAIMRTVEGVKDLRVEQIAGQPYLTVDIDRHKIARYGINVADIRTIIETAIGGKPATKVYENERRFELILRFPEEHRSTVRQIGEILVNSAVGAPIPLSELAKVEMREGPARISREQVRRRIFIGFNVVGRDPGSIVEEGQRKLAERLRLPSGYTITWGGAFEQMERAMARLRIVVPVTIGIIGLLLVLAFNSLRSASLIVVNLPFALIGGVFGLWLTGQYLSVPAAVGFIALFGVAVENGIVLVSTINGMRQAGFTSEEAIRQGCLQRLRPVMMTTLTTLLGLAPLALAQGIGSEVQRPLAVVVIGGLVSSTLLTLIVLPTLYQWFEPSDGSEKVSQ</sequence>
<proteinExistence type="inferred from homology"/>
<dbReference type="PRINTS" id="PR00702">
    <property type="entry name" value="ACRIFLAVINRP"/>
</dbReference>
<dbReference type="PANTHER" id="PTHR32063">
    <property type="match status" value="1"/>
</dbReference>
<dbReference type="InterPro" id="IPR004763">
    <property type="entry name" value="CusA-like"/>
</dbReference>
<protein>
    <submittedName>
        <fullName evidence="9">Cation efflux system protein CzcA</fullName>
    </submittedName>
</protein>
<feature type="transmembrane region" description="Helical" evidence="8">
    <location>
        <begin position="898"/>
        <end position="918"/>
    </location>
</feature>
<evidence type="ECO:0000256" key="1">
    <source>
        <dbReference type="ARBA" id="ARBA00004651"/>
    </source>
</evidence>
<feature type="transmembrane region" description="Helical" evidence="8">
    <location>
        <begin position="1002"/>
        <end position="1028"/>
    </location>
</feature>
<comment type="caution">
    <text evidence="9">The sequence shown here is derived from an EMBL/GenBank/DDBJ whole genome shotgun (WGS) entry which is preliminary data.</text>
</comment>
<reference evidence="9 10" key="1">
    <citation type="submission" date="2021-02" db="EMBL/GenBank/DDBJ databases">
        <authorList>
            <person name="Han P."/>
        </authorList>
    </citation>
    <scope>NUCLEOTIDE SEQUENCE [LARGE SCALE GENOMIC DNA]</scope>
    <source>
        <strain evidence="9">Candidatus Nitrospira sp. ZN2</strain>
    </source>
</reference>
<comment type="similarity">
    <text evidence="2">Belongs to the resistance-nodulation-cell division (RND) (TC 2.A.6) family.</text>
</comment>
<keyword evidence="6 8" id="KW-1133">Transmembrane helix</keyword>
<dbReference type="Gene3D" id="3.30.70.1320">
    <property type="entry name" value="Multidrug efflux transporter AcrB pore domain like"/>
    <property type="match status" value="1"/>
</dbReference>
<evidence type="ECO:0000256" key="3">
    <source>
        <dbReference type="ARBA" id="ARBA00022448"/>
    </source>
</evidence>
<dbReference type="SUPFAM" id="SSF82693">
    <property type="entry name" value="Multidrug efflux transporter AcrB pore domain, PN1, PN2, PC1 and PC2 subdomains"/>
    <property type="match status" value="1"/>
</dbReference>
<dbReference type="Pfam" id="PF00873">
    <property type="entry name" value="ACR_tran"/>
    <property type="match status" value="1"/>
</dbReference>
<feature type="transmembrane region" description="Helical" evidence="8">
    <location>
        <begin position="480"/>
        <end position="507"/>
    </location>
</feature>
<dbReference type="InterPro" id="IPR027463">
    <property type="entry name" value="AcrB_DN_DC_subdom"/>
</dbReference>
<evidence type="ECO:0000256" key="7">
    <source>
        <dbReference type="ARBA" id="ARBA00023136"/>
    </source>
</evidence>
<organism evidence="9 10">
    <name type="scientific">Nitrospira defluvii</name>
    <dbReference type="NCBI Taxonomy" id="330214"/>
    <lineage>
        <taxon>Bacteria</taxon>
        <taxon>Pseudomonadati</taxon>
        <taxon>Nitrospirota</taxon>
        <taxon>Nitrospiria</taxon>
        <taxon>Nitrospirales</taxon>
        <taxon>Nitrospiraceae</taxon>
        <taxon>Nitrospira</taxon>
    </lineage>
</organism>
<feature type="transmembrane region" description="Helical" evidence="8">
    <location>
        <begin position="399"/>
        <end position="420"/>
    </location>
</feature>
<dbReference type="RefSeq" id="WP_213042007.1">
    <property type="nucleotide sequence ID" value="NZ_CAJNBJ010000005.1"/>
</dbReference>
<keyword evidence="3" id="KW-0813">Transport</keyword>
<keyword evidence="5 8" id="KW-0812">Transmembrane</keyword>
<evidence type="ECO:0000313" key="10">
    <source>
        <dbReference type="Proteomes" id="UP000675880"/>
    </source>
</evidence>
<dbReference type="NCBIfam" id="TIGR00914">
    <property type="entry name" value="2A0601"/>
    <property type="match status" value="1"/>
</dbReference>
<evidence type="ECO:0000313" key="9">
    <source>
        <dbReference type="EMBL" id="CAE6740509.1"/>
    </source>
</evidence>
<dbReference type="EMBL" id="CAJNBJ010000005">
    <property type="protein sequence ID" value="CAE6740509.1"/>
    <property type="molecule type" value="Genomic_DNA"/>
</dbReference>
<feature type="transmembrane region" description="Helical" evidence="8">
    <location>
        <begin position="925"/>
        <end position="951"/>
    </location>
</feature>
<keyword evidence="7 8" id="KW-0472">Membrane</keyword>
<feature type="transmembrane region" description="Helical" evidence="8">
    <location>
        <begin position="873"/>
        <end position="892"/>
    </location>
</feature>
<comment type="subcellular location">
    <subcellularLocation>
        <location evidence="1">Cell membrane</location>
        <topology evidence="1">Multi-pass membrane protein</topology>
    </subcellularLocation>
</comment>
<dbReference type="SUPFAM" id="SSF82714">
    <property type="entry name" value="Multidrug efflux transporter AcrB TolC docking domain, DN and DC subdomains"/>
    <property type="match status" value="2"/>
</dbReference>
<dbReference type="Gene3D" id="3.30.70.1430">
    <property type="entry name" value="Multidrug efflux transporter AcrB pore domain"/>
    <property type="match status" value="2"/>
</dbReference>
<dbReference type="PANTHER" id="PTHR32063:SF24">
    <property type="entry name" value="CATION EFFLUX SYSTEM (ACRB_ACRD_ACRF FAMILY)"/>
    <property type="match status" value="1"/>
</dbReference>
<evidence type="ECO:0000256" key="6">
    <source>
        <dbReference type="ARBA" id="ARBA00022989"/>
    </source>
</evidence>
<name>A0ABM8R9F5_9BACT</name>